<accession>A0A1F6MC52</accession>
<name>A0A1F6MC52_9BACT</name>
<reference evidence="1 2" key="1">
    <citation type="journal article" date="2016" name="Nat. Commun.">
        <title>Thousands of microbial genomes shed light on interconnected biogeochemical processes in an aquifer system.</title>
        <authorList>
            <person name="Anantharaman K."/>
            <person name="Brown C.T."/>
            <person name="Hug L.A."/>
            <person name="Sharon I."/>
            <person name="Castelle C.J."/>
            <person name="Probst A.J."/>
            <person name="Thomas B.C."/>
            <person name="Singh A."/>
            <person name="Wilkins M.J."/>
            <person name="Karaoz U."/>
            <person name="Brodie E.L."/>
            <person name="Williams K.H."/>
            <person name="Hubbard S.S."/>
            <person name="Banfield J.F."/>
        </authorList>
    </citation>
    <scope>NUCLEOTIDE SEQUENCE [LARGE SCALE GENOMIC DNA]</scope>
</reference>
<dbReference type="EMBL" id="MFQA01000012">
    <property type="protein sequence ID" value="OGH69195.1"/>
    <property type="molecule type" value="Genomic_DNA"/>
</dbReference>
<proteinExistence type="predicted"/>
<evidence type="ECO:0000313" key="1">
    <source>
        <dbReference type="EMBL" id="OGH69195.1"/>
    </source>
</evidence>
<gene>
    <name evidence="1" type="ORF">A3D53_01870</name>
</gene>
<sequence>MTEKERFDPHIEGVSAEERFNLLLDRDRVIPAEYTNLIAKQDTRDNKERFQRTEYSETWLDLHGKRAETARDFFKQKLTGHPFIDLGGGIGLMRGIASEFGATEYINVDRQYHENLPPNPFEIRHSAPLGNKQNACEIDVHADMLDFVSRLKDGVASFTLNGIDYSIVDDPEYHKALAREIIRATRKDGLIFSIRSMALSEILEQLSMGEKLPVKQVNLQQETGFKLVSPLGHYIFEKVE</sequence>
<dbReference type="AlphaFoldDB" id="A0A1F6MC52"/>
<organism evidence="1 2">
    <name type="scientific">Candidatus Magasanikbacteria bacterium RIFCSPHIGHO2_02_FULL_45_10</name>
    <dbReference type="NCBI Taxonomy" id="1798679"/>
    <lineage>
        <taxon>Bacteria</taxon>
        <taxon>Candidatus Magasanikiibacteriota</taxon>
    </lineage>
</organism>
<comment type="caution">
    <text evidence="1">The sequence shown here is derived from an EMBL/GenBank/DDBJ whole genome shotgun (WGS) entry which is preliminary data.</text>
</comment>
<dbReference type="Proteomes" id="UP000176413">
    <property type="component" value="Unassembled WGS sequence"/>
</dbReference>
<evidence type="ECO:0000313" key="2">
    <source>
        <dbReference type="Proteomes" id="UP000176413"/>
    </source>
</evidence>
<evidence type="ECO:0008006" key="3">
    <source>
        <dbReference type="Google" id="ProtNLM"/>
    </source>
</evidence>
<protein>
    <recommendedName>
        <fullName evidence="3">Methyltransferase type 11 domain-containing protein</fullName>
    </recommendedName>
</protein>